<dbReference type="InterPro" id="IPR011990">
    <property type="entry name" value="TPR-like_helical_dom_sf"/>
</dbReference>
<comment type="caution">
    <text evidence="1">The sequence shown here is derived from an EMBL/GenBank/DDBJ whole genome shotgun (WGS) entry which is preliminary data.</text>
</comment>
<dbReference type="InterPro" id="IPR053137">
    <property type="entry name" value="NLR-like"/>
</dbReference>
<gene>
    <name evidence="1" type="ORF">CDV56_109014</name>
</gene>
<evidence type="ECO:0008006" key="3">
    <source>
        <dbReference type="Google" id="ProtNLM"/>
    </source>
</evidence>
<organism evidence="1 2">
    <name type="scientific">Aspergillus thermomutatus</name>
    <name type="common">Neosartorya pseudofischeri</name>
    <dbReference type="NCBI Taxonomy" id="41047"/>
    <lineage>
        <taxon>Eukaryota</taxon>
        <taxon>Fungi</taxon>
        <taxon>Dikarya</taxon>
        <taxon>Ascomycota</taxon>
        <taxon>Pezizomycotina</taxon>
        <taxon>Eurotiomycetes</taxon>
        <taxon>Eurotiomycetidae</taxon>
        <taxon>Eurotiales</taxon>
        <taxon>Aspergillaceae</taxon>
        <taxon>Aspergillus</taxon>
        <taxon>Aspergillus subgen. Fumigati</taxon>
    </lineage>
</organism>
<dbReference type="Proteomes" id="UP000215305">
    <property type="component" value="Unassembled WGS sequence"/>
</dbReference>
<evidence type="ECO:0000313" key="1">
    <source>
        <dbReference type="EMBL" id="RHZ61472.1"/>
    </source>
</evidence>
<dbReference type="PANTHER" id="PTHR46082:SF11">
    <property type="entry name" value="AAA+ ATPASE DOMAIN-CONTAINING PROTEIN-RELATED"/>
    <property type="match status" value="1"/>
</dbReference>
<dbReference type="SUPFAM" id="SSF48452">
    <property type="entry name" value="TPR-like"/>
    <property type="match status" value="1"/>
</dbReference>
<dbReference type="Pfam" id="PF13374">
    <property type="entry name" value="TPR_10"/>
    <property type="match status" value="2"/>
</dbReference>
<accession>A0A397HEH5</accession>
<proteinExistence type="predicted"/>
<dbReference type="STRING" id="41047.A0A397HEH5"/>
<keyword evidence="2" id="KW-1185">Reference proteome</keyword>
<evidence type="ECO:0000313" key="2">
    <source>
        <dbReference type="Proteomes" id="UP000215305"/>
    </source>
</evidence>
<dbReference type="PANTHER" id="PTHR46082">
    <property type="entry name" value="ATP/GTP-BINDING PROTEIN-RELATED"/>
    <property type="match status" value="1"/>
</dbReference>
<protein>
    <recommendedName>
        <fullName evidence="3">Kinesin light chain</fullName>
    </recommendedName>
</protein>
<dbReference type="OrthoDB" id="5986190at2759"/>
<dbReference type="Gene3D" id="1.25.40.10">
    <property type="entry name" value="Tetratricopeptide repeat domain"/>
    <property type="match status" value="1"/>
</dbReference>
<dbReference type="AlphaFoldDB" id="A0A397HEH5"/>
<dbReference type="GeneID" id="38130988"/>
<dbReference type="EMBL" id="NKHU02000044">
    <property type="protein sequence ID" value="RHZ61472.1"/>
    <property type="molecule type" value="Genomic_DNA"/>
</dbReference>
<name>A0A397HEH5_ASPTH</name>
<reference evidence="1" key="1">
    <citation type="submission" date="2018-08" db="EMBL/GenBank/DDBJ databases">
        <title>Draft genome sequence of azole-resistant Aspergillus thermomutatus (Neosartorya pseudofischeri) strain HMR AF 39, isolated from a human nasal aspirate.</title>
        <authorList>
            <person name="Parent-Michaud M."/>
            <person name="Dufresne P.J."/>
            <person name="Fournier E."/>
            <person name="Martineau C."/>
            <person name="Moreira S."/>
            <person name="Perkins V."/>
            <person name="De Repentigny L."/>
            <person name="Dufresne S.F."/>
        </authorList>
    </citation>
    <scope>NUCLEOTIDE SEQUENCE [LARGE SCALE GENOMIC DNA]</scope>
    <source>
        <strain evidence="1">HMR AF 39</strain>
    </source>
</reference>
<sequence>METSKTVLGAEHPVTLASMANLASTYRNQGRWNEAEKLGVQVMETSKTVLGAEHPDTLTIMANLAYTWKSQRRLPDAIALMEACCRLRNKALGPDHPDTRDSFHALGNWRGQQNLLLNENLPSSNTQIEESERLQEVIARYTAAAMMAQPRREEHIDLPHSQRRLAAGFFLGDHPLIITSRALSPAPGSQDLHEVD</sequence>
<dbReference type="VEuPathDB" id="FungiDB:CDV56_109014"/>
<dbReference type="RefSeq" id="XP_026616437.1">
    <property type="nucleotide sequence ID" value="XM_026762633.1"/>
</dbReference>